<dbReference type="GO" id="GO:0010181">
    <property type="term" value="F:FMN binding"/>
    <property type="evidence" value="ECO:0007669"/>
    <property type="project" value="InterPro"/>
</dbReference>
<keyword evidence="1" id="KW-0285">Flavoprotein</keyword>
<reference evidence="5" key="1">
    <citation type="submission" date="2016-12" db="EMBL/GenBank/DDBJ databases">
        <title>Complete Genome Sequence of Beggiatoa leptomitiformis D-401.</title>
        <authorList>
            <person name="Fomenkov A."/>
            <person name="Vincze T."/>
            <person name="Grabovich M."/>
            <person name="Anton B.P."/>
            <person name="Dubinina G."/>
            <person name="Orlova M."/>
            <person name="Belousova E."/>
            <person name="Roberts R.J."/>
        </authorList>
    </citation>
    <scope>NUCLEOTIDE SEQUENCE [LARGE SCALE GENOMIC DNA]</scope>
    <source>
        <strain evidence="5">D-401</strain>
    </source>
</reference>
<dbReference type="OrthoDB" id="9795729at2"/>
<dbReference type="EMBL" id="CP018889">
    <property type="protein sequence ID" value="AUI69515.1"/>
    <property type="molecule type" value="Genomic_DNA"/>
</dbReference>
<evidence type="ECO:0000256" key="2">
    <source>
        <dbReference type="ARBA" id="ARBA00022643"/>
    </source>
</evidence>
<keyword evidence="2" id="KW-0288">FMN</keyword>
<dbReference type="AlphaFoldDB" id="A0A2N9YGK5"/>
<dbReference type="SUPFAM" id="SSF52218">
    <property type="entry name" value="Flavoproteins"/>
    <property type="match status" value="1"/>
</dbReference>
<dbReference type="InterPro" id="IPR026816">
    <property type="entry name" value="Flavodoxin_dom"/>
</dbReference>
<dbReference type="Gene3D" id="3.40.50.360">
    <property type="match status" value="1"/>
</dbReference>
<organism evidence="4 5">
    <name type="scientific">Beggiatoa leptomitoformis</name>
    <dbReference type="NCBI Taxonomy" id="288004"/>
    <lineage>
        <taxon>Bacteria</taxon>
        <taxon>Pseudomonadati</taxon>
        <taxon>Pseudomonadota</taxon>
        <taxon>Gammaproteobacteria</taxon>
        <taxon>Thiotrichales</taxon>
        <taxon>Thiotrichaceae</taxon>
        <taxon>Beggiatoa</taxon>
    </lineage>
</organism>
<dbReference type="PROSITE" id="PS50902">
    <property type="entry name" value="FLAVODOXIN_LIKE"/>
    <property type="match status" value="1"/>
</dbReference>
<evidence type="ECO:0000259" key="3">
    <source>
        <dbReference type="PROSITE" id="PS50902"/>
    </source>
</evidence>
<evidence type="ECO:0000313" key="5">
    <source>
        <dbReference type="Proteomes" id="UP000234271"/>
    </source>
</evidence>
<dbReference type="InterPro" id="IPR008254">
    <property type="entry name" value="Flavodoxin/NO_synth"/>
</dbReference>
<keyword evidence="5" id="KW-1185">Reference proteome</keyword>
<feature type="domain" description="Flavodoxin-like" evidence="3">
    <location>
        <begin position="5"/>
        <end position="163"/>
    </location>
</feature>
<dbReference type="PANTHER" id="PTHR38030:SF2">
    <property type="entry name" value="PROTOPORPHYRINOGEN IX DEHYDROGENASE [QUINONE]"/>
    <property type="match status" value="1"/>
</dbReference>
<protein>
    <recommendedName>
        <fullName evidence="3">Flavodoxin-like domain-containing protein</fullName>
    </recommendedName>
</protein>
<evidence type="ECO:0000256" key="1">
    <source>
        <dbReference type="ARBA" id="ARBA00022630"/>
    </source>
</evidence>
<gene>
    <name evidence="4" type="ORF">BLE401_12990</name>
</gene>
<dbReference type="Proteomes" id="UP000234271">
    <property type="component" value="Chromosome"/>
</dbReference>
<dbReference type="GO" id="GO:0070819">
    <property type="term" value="F:menaquinone-dependent protoporphyrinogen oxidase activity"/>
    <property type="evidence" value="ECO:0007669"/>
    <property type="project" value="TreeGrafter"/>
</dbReference>
<evidence type="ECO:0000313" key="4">
    <source>
        <dbReference type="EMBL" id="AUI69515.1"/>
    </source>
</evidence>
<dbReference type="PANTHER" id="PTHR38030">
    <property type="entry name" value="PROTOPORPHYRINOGEN IX DEHYDROGENASE [MENAQUINONE]"/>
    <property type="match status" value="1"/>
</dbReference>
<dbReference type="Pfam" id="PF12724">
    <property type="entry name" value="Flavodoxin_5"/>
    <property type="match status" value="1"/>
</dbReference>
<dbReference type="RefSeq" id="WP_062152900.1">
    <property type="nucleotide sequence ID" value="NZ_CP012373.2"/>
</dbReference>
<accession>A0A2N9YGK5</accession>
<proteinExistence type="predicted"/>
<dbReference type="InterPro" id="IPR052200">
    <property type="entry name" value="Protoporphyrinogen_IX_DH"/>
</dbReference>
<dbReference type="InterPro" id="IPR029039">
    <property type="entry name" value="Flavoprotein-like_sf"/>
</dbReference>
<dbReference type="GO" id="GO:0006783">
    <property type="term" value="P:heme biosynthetic process"/>
    <property type="evidence" value="ECO:0007669"/>
    <property type="project" value="TreeGrafter"/>
</dbReference>
<sequence length="185" mass="21194">MKKKVLITYASRAGSTQGIAQAIGEVFVRHEADVEVRFILDIKDIQTYDIVIIGSPIRDMAWLPEAIRFINIQQQALKHKKVAYFIVGMTLRENTPENCETALHVLDPIKQILQPIDIGLFAGALLRDKRLKFIWWFIAKITGLPDGDFRNFHLVREWADQLAKRLLQEESVPNIAEVSTLQTEK</sequence>
<name>A0A2N9YGK5_9GAMM</name>